<dbReference type="EMBL" id="VDCQ01000126">
    <property type="protein sequence ID" value="TNJ54386.1"/>
    <property type="molecule type" value="Genomic_DNA"/>
</dbReference>
<reference evidence="1 2" key="1">
    <citation type="submission" date="2019-05" db="EMBL/GenBank/DDBJ databases">
        <title>We sequenced the genome of Paenibacillus hemerocallicola KCTC 33185 for further insight into its adaptation and study the phylogeny of Paenibacillus.</title>
        <authorList>
            <person name="Narsing Rao M.P."/>
        </authorList>
    </citation>
    <scope>NUCLEOTIDE SEQUENCE [LARGE SCALE GENOMIC DNA]</scope>
    <source>
        <strain evidence="1 2">KCTC 33185</strain>
    </source>
</reference>
<accession>A0A5C4SUZ7</accession>
<dbReference type="SUPFAM" id="SSF53850">
    <property type="entry name" value="Periplasmic binding protein-like II"/>
    <property type="match status" value="1"/>
</dbReference>
<dbReference type="Gene3D" id="3.40.190.10">
    <property type="entry name" value="Periplasmic binding protein-like II"/>
    <property type="match status" value="1"/>
</dbReference>
<name>A0A5C4SUZ7_9BACL</name>
<protein>
    <submittedName>
        <fullName evidence="1">Extracellular solute-binding protein</fullName>
    </submittedName>
</protein>
<dbReference type="PANTHER" id="PTHR43649">
    <property type="entry name" value="ARABINOSE-BINDING PROTEIN-RELATED"/>
    <property type="match status" value="1"/>
</dbReference>
<sequence>MMEGTIMSGKAKRKRYLNSGLTTVLAFAALLSACQEGGNSGKSESSSVKPEELPPANLTIFSTSGWSQEAFDDRFGNLLRKKFPQHTITYQSGKNYDDLILTGSKVDIVWESIAAYSNARPYNIQYDMTELIERHQVDLSRIDLTFIDAMKTMGDGKINGLPVLNNTLGLYYNKDLFDQFGVPYPKDHMTWDEVLELNKRLTIANNGTTYVGLAFLLEHFLRLNSFSLPYVETGTLRASFDKNDRWNILFDTLTRATSVPLYRDTITSSKKIPDTVSFFKDRNSAMLVGLVNSHLTQDVSGLNWDIVSFPTFKEAPNVGPQASPTIFGIAATSDHKDQSMELIKYLISDEFQISVSRSGALPVVNSPEVVSAFGKETAFTDKNLKAAFSSKLAPISAKTIYDGEVWKVVNKNTMPLVTGTTDLNTMLRSTEEEANAIIQSMKIK</sequence>
<gene>
    <name evidence="1" type="ORF">FE784_39965</name>
</gene>
<dbReference type="Proteomes" id="UP000307943">
    <property type="component" value="Unassembled WGS sequence"/>
</dbReference>
<dbReference type="OrthoDB" id="9795467at2"/>
<keyword evidence="2" id="KW-1185">Reference proteome</keyword>
<dbReference type="PANTHER" id="PTHR43649:SF12">
    <property type="entry name" value="DIACETYLCHITOBIOSE BINDING PROTEIN DASA"/>
    <property type="match status" value="1"/>
</dbReference>
<evidence type="ECO:0000313" key="1">
    <source>
        <dbReference type="EMBL" id="TNJ54386.1"/>
    </source>
</evidence>
<proteinExistence type="predicted"/>
<dbReference type="AlphaFoldDB" id="A0A5C4SUZ7"/>
<comment type="caution">
    <text evidence="1">The sequence shown here is derived from an EMBL/GenBank/DDBJ whole genome shotgun (WGS) entry which is preliminary data.</text>
</comment>
<dbReference type="InterPro" id="IPR050490">
    <property type="entry name" value="Bact_solute-bd_prot1"/>
</dbReference>
<evidence type="ECO:0000313" key="2">
    <source>
        <dbReference type="Proteomes" id="UP000307943"/>
    </source>
</evidence>
<dbReference type="Pfam" id="PF01547">
    <property type="entry name" value="SBP_bac_1"/>
    <property type="match status" value="1"/>
</dbReference>
<dbReference type="InterPro" id="IPR006059">
    <property type="entry name" value="SBP"/>
</dbReference>
<organism evidence="1 2">
    <name type="scientific">Paenibacillus hemerocallicola</name>
    <dbReference type="NCBI Taxonomy" id="1172614"/>
    <lineage>
        <taxon>Bacteria</taxon>
        <taxon>Bacillati</taxon>
        <taxon>Bacillota</taxon>
        <taxon>Bacilli</taxon>
        <taxon>Bacillales</taxon>
        <taxon>Paenibacillaceae</taxon>
        <taxon>Paenibacillus</taxon>
    </lineage>
</organism>